<proteinExistence type="predicted"/>
<keyword evidence="6" id="KW-1185">Reference proteome</keyword>
<dbReference type="EMBL" id="SMFV01000002">
    <property type="protein sequence ID" value="TCK05379.1"/>
    <property type="molecule type" value="Genomic_DNA"/>
</dbReference>
<feature type="chain" id="PRO_5020876540" evidence="3">
    <location>
        <begin position="21"/>
        <end position="326"/>
    </location>
</feature>
<evidence type="ECO:0000256" key="2">
    <source>
        <dbReference type="SAM" id="Phobius"/>
    </source>
</evidence>
<organism evidence="5 6">
    <name type="scientific">Phorcysia thermohydrogeniphila</name>
    <dbReference type="NCBI Taxonomy" id="936138"/>
    <lineage>
        <taxon>Bacteria</taxon>
        <taxon>Pseudomonadati</taxon>
        <taxon>Aquificota</taxon>
        <taxon>Aquificia</taxon>
        <taxon>Desulfurobacteriales</taxon>
        <taxon>Desulfurobacteriaceae</taxon>
        <taxon>Phorcysia</taxon>
    </lineage>
</organism>
<accession>A0A4R1GHR4</accession>
<evidence type="ECO:0000256" key="1">
    <source>
        <dbReference type="SAM" id="MobiDB-lite"/>
    </source>
</evidence>
<keyword evidence="2" id="KW-0812">Transmembrane</keyword>
<gene>
    <name evidence="5" type="ORF">CLV27_0806</name>
</gene>
<dbReference type="RefSeq" id="WP_132526035.1">
    <property type="nucleotide sequence ID" value="NZ_SMFV01000002.1"/>
</dbReference>
<dbReference type="Pfam" id="PF05036">
    <property type="entry name" value="SPOR"/>
    <property type="match status" value="1"/>
</dbReference>
<sequence length="326" mass="37058">MRAPIYLAIFLSLLISPSFAMSIPKAGEKVFTIQVGSFKTKKKALEILEKVKNLPYARISYRKGRFKVRVGFFKSAKEASEFGKKNNLDEVAPDYYITAIKFIPENVEFFSSSSLPAKEETPRRQAEREEESPPQKTEGEVNKTDKVTEPPPPLPPAKEEEKEPPKVEKEETPEQTIERIEEELQKLEDNSLSVTEKKPERTNYFPFLLIPALLIPLGALIVKGSRKRKGKKVKEAEFEKFIASLLKEDKYERVLEIGIPYLSKNPEDTFVKKAVAESFEKTGRYLEASTLYSEIAEDLRKKGLDILADLFEKKAESLSGKEFKGG</sequence>
<feature type="domain" description="SPOR" evidence="4">
    <location>
        <begin position="28"/>
        <end position="82"/>
    </location>
</feature>
<dbReference type="Gene3D" id="3.30.70.1070">
    <property type="entry name" value="Sporulation related repeat"/>
    <property type="match status" value="1"/>
</dbReference>
<dbReference type="GO" id="GO:0042834">
    <property type="term" value="F:peptidoglycan binding"/>
    <property type="evidence" value="ECO:0007669"/>
    <property type="project" value="InterPro"/>
</dbReference>
<feature type="transmembrane region" description="Helical" evidence="2">
    <location>
        <begin position="204"/>
        <end position="222"/>
    </location>
</feature>
<reference evidence="5 6" key="1">
    <citation type="submission" date="2019-03" db="EMBL/GenBank/DDBJ databases">
        <title>Genomic Encyclopedia of Archaeal and Bacterial Type Strains, Phase II (KMG-II): from individual species to whole genera.</title>
        <authorList>
            <person name="Goeker M."/>
        </authorList>
    </citation>
    <scope>NUCLEOTIDE SEQUENCE [LARGE SCALE GENOMIC DNA]</scope>
    <source>
        <strain evidence="5 6">DSM 24425</strain>
    </source>
</reference>
<feature type="compositionally biased region" description="Basic and acidic residues" evidence="1">
    <location>
        <begin position="117"/>
        <end position="148"/>
    </location>
</feature>
<dbReference type="SUPFAM" id="SSF110997">
    <property type="entry name" value="Sporulation related repeat"/>
    <property type="match status" value="1"/>
</dbReference>
<evidence type="ECO:0000259" key="4">
    <source>
        <dbReference type="Pfam" id="PF05036"/>
    </source>
</evidence>
<evidence type="ECO:0000313" key="5">
    <source>
        <dbReference type="EMBL" id="TCK05379.1"/>
    </source>
</evidence>
<name>A0A4R1GHR4_9BACT</name>
<keyword evidence="2" id="KW-0472">Membrane</keyword>
<dbReference type="InterPro" id="IPR036680">
    <property type="entry name" value="SPOR-like_sf"/>
</dbReference>
<evidence type="ECO:0000313" key="6">
    <source>
        <dbReference type="Proteomes" id="UP000295777"/>
    </source>
</evidence>
<protein>
    <submittedName>
        <fullName evidence="5">Sporulation related protein</fullName>
    </submittedName>
</protein>
<keyword evidence="2" id="KW-1133">Transmembrane helix</keyword>
<feature type="compositionally biased region" description="Basic and acidic residues" evidence="1">
    <location>
        <begin position="157"/>
        <end position="175"/>
    </location>
</feature>
<dbReference type="OrthoDB" id="12780at2"/>
<keyword evidence="3" id="KW-0732">Signal</keyword>
<feature type="region of interest" description="Disordered" evidence="1">
    <location>
        <begin position="113"/>
        <end position="175"/>
    </location>
</feature>
<evidence type="ECO:0000256" key="3">
    <source>
        <dbReference type="SAM" id="SignalP"/>
    </source>
</evidence>
<dbReference type="Proteomes" id="UP000295777">
    <property type="component" value="Unassembled WGS sequence"/>
</dbReference>
<feature type="signal peptide" evidence="3">
    <location>
        <begin position="1"/>
        <end position="20"/>
    </location>
</feature>
<dbReference type="InterPro" id="IPR007730">
    <property type="entry name" value="SPOR-like_dom"/>
</dbReference>
<dbReference type="AlphaFoldDB" id="A0A4R1GHR4"/>
<comment type="caution">
    <text evidence="5">The sequence shown here is derived from an EMBL/GenBank/DDBJ whole genome shotgun (WGS) entry which is preliminary data.</text>
</comment>